<dbReference type="PANTHER" id="PTHR42919:SF8">
    <property type="entry name" value="N-ALPHA-ACETYLTRANSFERASE 50"/>
    <property type="match status" value="1"/>
</dbReference>
<sequence length="175" mass="20688">MKNSNQTIKIKKATYKDINRFWNLFKISVKKQFPEYPIKVRKFFLEKYYTKNNLRQWVKKGIITLLIATNNNEIVGYLIANFPYGGVSSIIWLAVQNSFQNRGIGSALLKKYETIAKKKGIHKILLSMTNKQNLKFYKKNGYKLIGYIPQNYFGVDDWWLYKEIQTPNFRGNVLK</sequence>
<dbReference type="SUPFAM" id="SSF55729">
    <property type="entry name" value="Acyl-CoA N-acyltransferases (Nat)"/>
    <property type="match status" value="1"/>
</dbReference>
<dbReference type="PANTHER" id="PTHR42919">
    <property type="entry name" value="N-ALPHA-ACETYLTRANSFERASE"/>
    <property type="match status" value="1"/>
</dbReference>
<feature type="domain" description="N-acetyltransferase" evidence="3">
    <location>
        <begin position="8"/>
        <end position="165"/>
    </location>
</feature>
<dbReference type="InterPro" id="IPR000182">
    <property type="entry name" value="GNAT_dom"/>
</dbReference>
<organism evidence="4 5">
    <name type="scientific">bacterium (Candidatus Gribaldobacteria) CG_4_10_14_0_2_um_filter_36_18</name>
    <dbReference type="NCBI Taxonomy" id="2014264"/>
    <lineage>
        <taxon>Bacteria</taxon>
        <taxon>Candidatus Gribaldobacteria</taxon>
    </lineage>
</organism>
<dbReference type="Gene3D" id="3.40.630.30">
    <property type="match status" value="1"/>
</dbReference>
<evidence type="ECO:0000259" key="3">
    <source>
        <dbReference type="PROSITE" id="PS51186"/>
    </source>
</evidence>
<protein>
    <recommendedName>
        <fullName evidence="3">N-acetyltransferase domain-containing protein</fullName>
    </recommendedName>
</protein>
<keyword evidence="2" id="KW-0012">Acyltransferase</keyword>
<dbReference type="CDD" id="cd04301">
    <property type="entry name" value="NAT_SF"/>
    <property type="match status" value="1"/>
</dbReference>
<dbReference type="PROSITE" id="PS51186">
    <property type="entry name" value="GNAT"/>
    <property type="match status" value="1"/>
</dbReference>
<evidence type="ECO:0000313" key="4">
    <source>
        <dbReference type="EMBL" id="PJA02159.1"/>
    </source>
</evidence>
<evidence type="ECO:0000256" key="2">
    <source>
        <dbReference type="ARBA" id="ARBA00023315"/>
    </source>
</evidence>
<name>A0A2M7VKH2_9BACT</name>
<reference evidence="5" key="1">
    <citation type="submission" date="2017-09" db="EMBL/GenBank/DDBJ databases">
        <title>Depth-based differentiation of microbial function through sediment-hosted aquifers and enrichment of novel symbionts in the deep terrestrial subsurface.</title>
        <authorList>
            <person name="Probst A.J."/>
            <person name="Ladd B."/>
            <person name="Jarett J.K."/>
            <person name="Geller-Mcgrath D.E."/>
            <person name="Sieber C.M.K."/>
            <person name="Emerson J.B."/>
            <person name="Anantharaman K."/>
            <person name="Thomas B.C."/>
            <person name="Malmstrom R."/>
            <person name="Stieglmeier M."/>
            <person name="Klingl A."/>
            <person name="Woyke T."/>
            <person name="Ryan C.M."/>
            <person name="Banfield J.F."/>
        </authorList>
    </citation>
    <scope>NUCLEOTIDE SEQUENCE [LARGE SCALE GENOMIC DNA]</scope>
</reference>
<evidence type="ECO:0000256" key="1">
    <source>
        <dbReference type="ARBA" id="ARBA00022679"/>
    </source>
</evidence>
<dbReference type="Pfam" id="PF00583">
    <property type="entry name" value="Acetyltransf_1"/>
    <property type="match status" value="1"/>
</dbReference>
<keyword evidence="1" id="KW-0808">Transferase</keyword>
<gene>
    <name evidence="4" type="ORF">COX73_02255</name>
</gene>
<accession>A0A2M7VKH2</accession>
<dbReference type="InterPro" id="IPR016181">
    <property type="entry name" value="Acyl_CoA_acyltransferase"/>
</dbReference>
<dbReference type="Proteomes" id="UP000231469">
    <property type="component" value="Unassembled WGS sequence"/>
</dbReference>
<evidence type="ECO:0000313" key="5">
    <source>
        <dbReference type="Proteomes" id="UP000231469"/>
    </source>
</evidence>
<dbReference type="InterPro" id="IPR051556">
    <property type="entry name" value="N-term/lysine_N-AcTrnsfr"/>
</dbReference>
<dbReference type="AlphaFoldDB" id="A0A2M7VKH2"/>
<dbReference type="GO" id="GO:0016747">
    <property type="term" value="F:acyltransferase activity, transferring groups other than amino-acyl groups"/>
    <property type="evidence" value="ECO:0007669"/>
    <property type="project" value="InterPro"/>
</dbReference>
<proteinExistence type="predicted"/>
<dbReference type="EMBL" id="PFPS01000092">
    <property type="protein sequence ID" value="PJA02159.1"/>
    <property type="molecule type" value="Genomic_DNA"/>
</dbReference>
<comment type="caution">
    <text evidence="4">The sequence shown here is derived from an EMBL/GenBank/DDBJ whole genome shotgun (WGS) entry which is preliminary data.</text>
</comment>